<evidence type="ECO:0000256" key="3">
    <source>
        <dbReference type="ARBA" id="ARBA00022448"/>
    </source>
</evidence>
<feature type="transmembrane region" description="Helical" evidence="7">
    <location>
        <begin position="294"/>
        <end position="313"/>
    </location>
</feature>
<dbReference type="PROSITE" id="PS51201">
    <property type="entry name" value="RCK_N"/>
    <property type="match status" value="1"/>
</dbReference>
<keyword evidence="6 7" id="KW-0472">Membrane</keyword>
<feature type="transmembrane region" description="Helical" evidence="7">
    <location>
        <begin position="204"/>
        <end position="229"/>
    </location>
</feature>
<dbReference type="GO" id="GO:1902600">
    <property type="term" value="P:proton transmembrane transport"/>
    <property type="evidence" value="ECO:0007669"/>
    <property type="project" value="InterPro"/>
</dbReference>
<feature type="transmembrane region" description="Helical" evidence="7">
    <location>
        <begin position="241"/>
        <end position="258"/>
    </location>
</feature>
<reference evidence="9 10" key="1">
    <citation type="submission" date="2019-02" db="EMBL/GenBank/DDBJ databases">
        <title>Deep-cultivation of Planctomycetes and their phenomic and genomic characterization uncovers novel biology.</title>
        <authorList>
            <person name="Wiegand S."/>
            <person name="Jogler M."/>
            <person name="Boedeker C."/>
            <person name="Pinto D."/>
            <person name="Vollmers J."/>
            <person name="Rivas-Marin E."/>
            <person name="Kohn T."/>
            <person name="Peeters S.H."/>
            <person name="Heuer A."/>
            <person name="Rast P."/>
            <person name="Oberbeckmann S."/>
            <person name="Bunk B."/>
            <person name="Jeske O."/>
            <person name="Meyerdierks A."/>
            <person name="Storesund J.E."/>
            <person name="Kallscheuer N."/>
            <person name="Luecker S."/>
            <person name="Lage O.M."/>
            <person name="Pohl T."/>
            <person name="Merkel B.J."/>
            <person name="Hornburger P."/>
            <person name="Mueller R.-W."/>
            <person name="Bruemmer F."/>
            <person name="Labrenz M."/>
            <person name="Spormann A.M."/>
            <person name="Op den Camp H."/>
            <person name="Overmann J."/>
            <person name="Amann R."/>
            <person name="Jetten M.S.M."/>
            <person name="Mascher T."/>
            <person name="Medema M.H."/>
            <person name="Devos D.P."/>
            <person name="Kaster A.-K."/>
            <person name="Ovreas L."/>
            <person name="Rohde M."/>
            <person name="Galperin M.Y."/>
            <person name="Jogler C."/>
        </authorList>
    </citation>
    <scope>NUCLEOTIDE SEQUENCE [LARGE SCALE GENOMIC DNA]</scope>
    <source>
        <strain evidence="9 10">HG66A1</strain>
    </source>
</reference>
<dbReference type="InterPro" id="IPR038770">
    <property type="entry name" value="Na+/solute_symporter_sf"/>
</dbReference>
<feature type="transmembrane region" description="Helical" evidence="7">
    <location>
        <begin position="386"/>
        <end position="409"/>
    </location>
</feature>
<accession>A0A517PR93</accession>
<dbReference type="SUPFAM" id="SSF51735">
    <property type="entry name" value="NAD(P)-binding Rossmann-fold domains"/>
    <property type="match status" value="1"/>
</dbReference>
<evidence type="ECO:0000256" key="5">
    <source>
        <dbReference type="ARBA" id="ARBA00022989"/>
    </source>
</evidence>
<keyword evidence="5 7" id="KW-1133">Transmembrane helix</keyword>
<dbReference type="Pfam" id="PF00999">
    <property type="entry name" value="Na_H_Exchanger"/>
    <property type="match status" value="1"/>
</dbReference>
<dbReference type="GO" id="GO:0006813">
    <property type="term" value="P:potassium ion transport"/>
    <property type="evidence" value="ECO:0007669"/>
    <property type="project" value="InterPro"/>
</dbReference>
<feature type="transmembrane region" description="Helical" evidence="7">
    <location>
        <begin position="52"/>
        <end position="71"/>
    </location>
</feature>
<feature type="transmembrane region" description="Helical" evidence="7">
    <location>
        <begin position="169"/>
        <end position="192"/>
    </location>
</feature>
<organism evidence="9 10">
    <name type="scientific">Gimesia chilikensis</name>
    <dbReference type="NCBI Taxonomy" id="2605989"/>
    <lineage>
        <taxon>Bacteria</taxon>
        <taxon>Pseudomonadati</taxon>
        <taxon>Planctomycetota</taxon>
        <taxon>Planctomycetia</taxon>
        <taxon>Planctomycetales</taxon>
        <taxon>Planctomycetaceae</taxon>
        <taxon>Gimesia</taxon>
    </lineage>
</organism>
<dbReference type="AlphaFoldDB" id="A0A517PR93"/>
<dbReference type="PANTHER" id="PTHR42751">
    <property type="entry name" value="SODIUM/HYDROGEN EXCHANGER FAMILY/TRKA DOMAIN PROTEIN"/>
    <property type="match status" value="1"/>
</dbReference>
<dbReference type="Gene3D" id="1.20.1530.20">
    <property type="match status" value="1"/>
</dbReference>
<evidence type="ECO:0000259" key="8">
    <source>
        <dbReference type="PROSITE" id="PS51201"/>
    </source>
</evidence>
<dbReference type="Pfam" id="PF02254">
    <property type="entry name" value="TrkA_N"/>
    <property type="match status" value="1"/>
</dbReference>
<evidence type="ECO:0000256" key="1">
    <source>
        <dbReference type="ARBA" id="ARBA00004141"/>
    </source>
</evidence>
<dbReference type="InterPro" id="IPR006153">
    <property type="entry name" value="Cation/H_exchanger_TM"/>
</dbReference>
<keyword evidence="4 7" id="KW-0812">Transmembrane</keyword>
<evidence type="ECO:0000256" key="6">
    <source>
        <dbReference type="ARBA" id="ARBA00023136"/>
    </source>
</evidence>
<feature type="transmembrane region" description="Helical" evidence="7">
    <location>
        <begin position="347"/>
        <end position="366"/>
    </location>
</feature>
<evidence type="ECO:0000256" key="2">
    <source>
        <dbReference type="ARBA" id="ARBA00005551"/>
    </source>
</evidence>
<evidence type="ECO:0000256" key="7">
    <source>
        <dbReference type="SAM" id="Phobius"/>
    </source>
</evidence>
<dbReference type="InterPro" id="IPR036291">
    <property type="entry name" value="NAD(P)-bd_dom_sf"/>
</dbReference>
<proteinExistence type="inferred from homology"/>
<keyword evidence="10" id="KW-1185">Reference proteome</keyword>
<feature type="transmembrane region" description="Helical" evidence="7">
    <location>
        <begin position="109"/>
        <end position="132"/>
    </location>
</feature>
<feature type="transmembrane region" description="Helical" evidence="7">
    <location>
        <begin position="319"/>
        <end position="340"/>
    </location>
</feature>
<evidence type="ECO:0000313" key="9">
    <source>
        <dbReference type="EMBL" id="QDT21903.1"/>
    </source>
</evidence>
<feature type="transmembrane region" description="Helical" evidence="7">
    <location>
        <begin position="24"/>
        <end position="45"/>
    </location>
</feature>
<dbReference type="EMBL" id="CP036266">
    <property type="protein sequence ID" value="QDT21903.1"/>
    <property type="molecule type" value="Genomic_DNA"/>
</dbReference>
<feature type="transmembrane region" description="Helical" evidence="7">
    <location>
        <begin position="264"/>
        <end position="282"/>
    </location>
</feature>
<keyword evidence="3" id="KW-0813">Transport</keyword>
<sequence>MTLFDFGVFPTQTFHLLAATEGTMWHSLADILILLATAIVLGTLAEQLRQSAILGYIAAGTLVGPNLLGWVADRQSIFDLAELGVALLLFAIGLEFSLPRLKRLGRIPLVAGILQIILTLLGGLSVSLLLSFSFPEALAIGAMIALSSTACVVRMLNDRAELDAPHGRTALGILLVQDMAVIPLMLIITALVGKGSAGEIAIQLSISFLLAVVFVAVFYGLFNFILPRLLELSSLRRNRDFPILLAMVMAAGSAWAAHRLGLSPALGAFVAGVLLAISPFATQIRADVQPLKTVLVTLFFSAVGMFGDLNWAVQHLGLVLAVVAAIITGKLLITFGAAWFCGQPWQFALGTGLCLAQVGEFSFVLATVARGTADAPGILSETTFRLIISSTIATLLLTPYLIQLAPVAANLLRQLWDRQPAENESRSPHVDVTDLESSRETNDDLVLILGFGPAGQRVAGELLQVGLKKIVVVDLNHENLRMAEQYGLRSQLGDATQIEVLEHAGLYRSRLVIMTLPSPTVCRQIIYLVRQMSPATTLYVRCRYHLHHWQLLAAGADVIVDEEEHVGECLAKHILDSPLLLQQLLKSNQKPEAGQSPDQT</sequence>
<feature type="transmembrane region" description="Helical" evidence="7">
    <location>
        <begin position="77"/>
        <end position="97"/>
    </location>
</feature>
<gene>
    <name evidence="9" type="primary">ybaL_2</name>
    <name evidence="9" type="ORF">HG66A1_37080</name>
</gene>
<dbReference type="InterPro" id="IPR003148">
    <property type="entry name" value="RCK_N"/>
</dbReference>
<dbReference type="GO" id="GO:0015297">
    <property type="term" value="F:antiporter activity"/>
    <property type="evidence" value="ECO:0007669"/>
    <property type="project" value="InterPro"/>
</dbReference>
<evidence type="ECO:0000256" key="4">
    <source>
        <dbReference type="ARBA" id="ARBA00022692"/>
    </source>
</evidence>
<protein>
    <submittedName>
        <fullName evidence="9">Inner membrane protein YbaL</fullName>
    </submittedName>
</protein>
<dbReference type="OrthoDB" id="9793589at2"/>
<feature type="transmembrane region" description="Helical" evidence="7">
    <location>
        <begin position="138"/>
        <end position="157"/>
    </location>
</feature>
<dbReference type="Proteomes" id="UP000320421">
    <property type="component" value="Chromosome"/>
</dbReference>
<evidence type="ECO:0000313" key="10">
    <source>
        <dbReference type="Proteomes" id="UP000320421"/>
    </source>
</evidence>
<comment type="subcellular location">
    <subcellularLocation>
        <location evidence="1">Membrane</location>
        <topology evidence="1">Multi-pass membrane protein</topology>
    </subcellularLocation>
</comment>
<dbReference type="GO" id="GO:0016020">
    <property type="term" value="C:membrane"/>
    <property type="evidence" value="ECO:0007669"/>
    <property type="project" value="UniProtKB-SubCell"/>
</dbReference>
<name>A0A517PR93_9PLAN</name>
<comment type="similarity">
    <text evidence="2">Belongs to the monovalent cation:proton antiporter 2 (CPA2) transporter (TC 2.A.37) family.</text>
</comment>
<dbReference type="RefSeq" id="WP_145186932.1">
    <property type="nucleotide sequence ID" value="NZ_CP036266.1"/>
</dbReference>
<dbReference type="PANTHER" id="PTHR42751:SF3">
    <property type="entry name" value="SODIUM_GLUTAMATE SYMPORTER"/>
    <property type="match status" value="1"/>
</dbReference>
<dbReference type="Gene3D" id="3.40.50.720">
    <property type="entry name" value="NAD(P)-binding Rossmann-like Domain"/>
    <property type="match status" value="1"/>
</dbReference>
<feature type="domain" description="RCK N-terminal" evidence="8">
    <location>
        <begin position="443"/>
        <end position="560"/>
    </location>
</feature>